<dbReference type="Proteomes" id="UP000316508">
    <property type="component" value="Unassembled WGS sequence"/>
</dbReference>
<feature type="transmembrane region" description="Helical" evidence="1">
    <location>
        <begin position="57"/>
        <end position="77"/>
    </location>
</feature>
<evidence type="ECO:0000256" key="1">
    <source>
        <dbReference type="SAM" id="Phobius"/>
    </source>
</evidence>
<evidence type="ECO:0000313" key="2">
    <source>
        <dbReference type="EMBL" id="TSJ83555.1"/>
    </source>
</evidence>
<keyword evidence="1" id="KW-1133">Transmembrane helix</keyword>
<dbReference type="AlphaFoldDB" id="A0A556R3U3"/>
<evidence type="ECO:0000313" key="3">
    <source>
        <dbReference type="Proteomes" id="UP000316508"/>
    </source>
</evidence>
<reference evidence="2 3" key="1">
    <citation type="submission" date="2019-07" db="EMBL/GenBank/DDBJ databases">
        <title>Bifidobacterium asteroides genomes.</title>
        <authorList>
            <person name="Zheng H."/>
        </authorList>
    </citation>
    <scope>NUCLEOTIDE SEQUENCE [LARGE SCALE GENOMIC DNA]</scope>
    <source>
        <strain evidence="2 3">W8102</strain>
    </source>
</reference>
<feature type="transmembrane region" description="Helical" evidence="1">
    <location>
        <begin position="21"/>
        <end position="45"/>
    </location>
</feature>
<feature type="transmembrane region" description="Helical" evidence="1">
    <location>
        <begin position="129"/>
        <end position="154"/>
    </location>
</feature>
<feature type="transmembrane region" description="Helical" evidence="1">
    <location>
        <begin position="200"/>
        <end position="218"/>
    </location>
</feature>
<dbReference type="EMBL" id="VMHK01000002">
    <property type="protein sequence ID" value="TSJ83555.1"/>
    <property type="molecule type" value="Genomic_DNA"/>
</dbReference>
<protein>
    <submittedName>
        <fullName evidence="2">Uncharacterized protein</fullName>
    </submittedName>
</protein>
<sequence>MLDRFRDSVKLKGKSRSEKAEAISFINDIVIAVVAGILIIFMFILQASLVSQLSYRLMIAITYLLPLVLLVCLFLTLISPMDLTVNLSFAAHSLYAFCLTISGIYFVNLFADKLVKLNHQKESAALLNLLAPCMCFTFMESVEIVALFCCIYDIVHGRVGRSWARWWIRTAAYPLLGIVLLVVFWTVVKDIGVAGIYSSNIYSVLIPLLVVGFLPHIIKQRLSLKDDKFKQKQINLLSIR</sequence>
<keyword evidence="1" id="KW-0472">Membrane</keyword>
<organism evidence="2 3">
    <name type="scientific">Bifidobacterium apousia</name>
    <dbReference type="NCBI Taxonomy" id="2750996"/>
    <lineage>
        <taxon>Bacteria</taxon>
        <taxon>Bacillati</taxon>
        <taxon>Actinomycetota</taxon>
        <taxon>Actinomycetes</taxon>
        <taxon>Bifidobacteriales</taxon>
        <taxon>Bifidobacteriaceae</taxon>
        <taxon>Bifidobacterium</taxon>
    </lineage>
</organism>
<name>A0A556R3U3_9BIFI</name>
<accession>A0A556R3U3</accession>
<feature type="transmembrane region" description="Helical" evidence="1">
    <location>
        <begin position="89"/>
        <end position="109"/>
    </location>
</feature>
<proteinExistence type="predicted"/>
<keyword evidence="1" id="KW-0812">Transmembrane</keyword>
<gene>
    <name evidence="2" type="ORF">FPK30_04195</name>
</gene>
<comment type="caution">
    <text evidence="2">The sequence shown here is derived from an EMBL/GenBank/DDBJ whole genome shotgun (WGS) entry which is preliminary data.</text>
</comment>
<feature type="transmembrane region" description="Helical" evidence="1">
    <location>
        <begin position="166"/>
        <end position="188"/>
    </location>
</feature>
<keyword evidence="3" id="KW-1185">Reference proteome</keyword>